<keyword evidence="2" id="KW-1133">Transmembrane helix</keyword>
<organism evidence="3 4">
    <name type="scientific">Dactylosporangium cerinum</name>
    <dbReference type="NCBI Taxonomy" id="1434730"/>
    <lineage>
        <taxon>Bacteria</taxon>
        <taxon>Bacillati</taxon>
        <taxon>Actinomycetota</taxon>
        <taxon>Actinomycetes</taxon>
        <taxon>Micromonosporales</taxon>
        <taxon>Micromonosporaceae</taxon>
        <taxon>Dactylosporangium</taxon>
    </lineage>
</organism>
<dbReference type="SUPFAM" id="SSF52540">
    <property type="entry name" value="P-loop containing nucleoside triphosphate hydrolases"/>
    <property type="match status" value="1"/>
</dbReference>
<feature type="transmembrane region" description="Helical" evidence="2">
    <location>
        <begin position="26"/>
        <end position="47"/>
    </location>
</feature>
<dbReference type="CDD" id="cd01127">
    <property type="entry name" value="TrwB_TraG_TraD_VirD4"/>
    <property type="match status" value="2"/>
</dbReference>
<gene>
    <name evidence="3" type="ORF">ACFPIJ_57315</name>
</gene>
<dbReference type="EMBL" id="JBHSIU010000122">
    <property type="protein sequence ID" value="MFC5007360.1"/>
    <property type="molecule type" value="Genomic_DNA"/>
</dbReference>
<dbReference type="InterPro" id="IPR027417">
    <property type="entry name" value="P-loop_NTPase"/>
</dbReference>
<feature type="compositionally biased region" description="Basic and acidic residues" evidence="1">
    <location>
        <begin position="852"/>
        <end position="862"/>
    </location>
</feature>
<dbReference type="Gene3D" id="3.40.50.300">
    <property type="entry name" value="P-loop containing nucleotide triphosphate hydrolases"/>
    <property type="match status" value="2"/>
</dbReference>
<keyword evidence="2" id="KW-0812">Transmembrane</keyword>
<sequence length="862" mass="91747">MSTGSTGGEAWAASPFTAVVWLLVRAWPWLLACVAAAVVAAGVVRVVRARRHHRLLDGARQVRITPPPQVDAAGVVAWWATVRELLITSWWRRLRYGAPHVAMEYRWAGRALTVVVWLPGGVPAEPVVGAALAAWPGCATAVAEADSPTPGAAVVAAGGALAPVLPAWYPLLVEHGTDPMRTLIAAGAGLRSTEHACVQILARPAAAGRVRAVRRAAVALRTGGSPTGGALDPLVWLRAGLDTLMMLLGAGGTRSTGHRAGGDPVRERDARPALDKAIGPLWEVAVRYAVTAPSSARFDSDVLARRVGMIAQAFAAGYGVYAGRNRLRHIPVADPAALIDGRRLGRGFLLSAEELAALAALPTDIAVAGLERARAKAVPAPVSVPAGGRGVKVLGRAEAGGHAVGVPVVDARQHMHVLGATGSGKSTQLCHMVLDDVRAGRGVVLIDPKGDLALDVLDRLPAKIADKVILIDPDQPDGATFNPLEGFDDDLVVDNVVAIFSKIFQRHWGPRIDDVMRVACLTLMRRANATLTLVPPLLNSKQFRAQFTADLDDPEGLRGFWEWYESTPATLRAQVIGPVLARLRSLLLRDFVRRTIGSPHSSFDMGKVLDGGLLIARLPKGQLGEETAKLMGSFVFASVWQAATARSKLPEAQRRDAVCYVDEAHNVLNLAGSVGDMLAEARGYHLSLVLAHQTLSQLPRELQLALSANARNKLIFACSPEDSHQLARHTLPELDEHDLAHLDRYTAAVRLIVDARQTPAFTLRTRPPLPVLGETTALRQAVAAARTTGPLARRVGRRPAAGQAVPNVDPDEYADRLTADLTDDLTDDLTVDPLPSKACPGRPARRSGIEQLARRSPGDATG</sequence>
<keyword evidence="2" id="KW-0472">Membrane</keyword>
<dbReference type="PANTHER" id="PTHR30121:SF11">
    <property type="entry name" value="AAA+ ATPASE DOMAIN-CONTAINING PROTEIN"/>
    <property type="match status" value="1"/>
</dbReference>
<dbReference type="InterPro" id="IPR051162">
    <property type="entry name" value="T4SS_component"/>
</dbReference>
<evidence type="ECO:0000313" key="4">
    <source>
        <dbReference type="Proteomes" id="UP001595912"/>
    </source>
</evidence>
<keyword evidence="4" id="KW-1185">Reference proteome</keyword>
<dbReference type="Proteomes" id="UP001595912">
    <property type="component" value="Unassembled WGS sequence"/>
</dbReference>
<evidence type="ECO:0000256" key="1">
    <source>
        <dbReference type="SAM" id="MobiDB-lite"/>
    </source>
</evidence>
<reference evidence="4" key="1">
    <citation type="journal article" date="2019" name="Int. J. Syst. Evol. Microbiol.">
        <title>The Global Catalogue of Microorganisms (GCM) 10K type strain sequencing project: providing services to taxonomists for standard genome sequencing and annotation.</title>
        <authorList>
            <consortium name="The Broad Institute Genomics Platform"/>
            <consortium name="The Broad Institute Genome Sequencing Center for Infectious Disease"/>
            <person name="Wu L."/>
            <person name="Ma J."/>
        </authorList>
    </citation>
    <scope>NUCLEOTIDE SEQUENCE [LARGE SCALE GENOMIC DNA]</scope>
    <source>
        <strain evidence="4">CGMCC 4.7152</strain>
    </source>
</reference>
<feature type="region of interest" description="Disordered" evidence="1">
    <location>
        <begin position="826"/>
        <end position="862"/>
    </location>
</feature>
<dbReference type="PANTHER" id="PTHR30121">
    <property type="entry name" value="UNCHARACTERIZED PROTEIN YJGR-RELATED"/>
    <property type="match status" value="1"/>
</dbReference>
<evidence type="ECO:0000256" key="2">
    <source>
        <dbReference type="SAM" id="Phobius"/>
    </source>
</evidence>
<evidence type="ECO:0000313" key="3">
    <source>
        <dbReference type="EMBL" id="MFC5007360.1"/>
    </source>
</evidence>
<protein>
    <submittedName>
        <fullName evidence="3">Type IV secretory system conjugative DNA transfer family protein</fullName>
    </submittedName>
</protein>
<comment type="caution">
    <text evidence="3">The sequence shown here is derived from an EMBL/GenBank/DDBJ whole genome shotgun (WGS) entry which is preliminary data.</text>
</comment>
<proteinExistence type="predicted"/>
<name>A0ABV9WIA3_9ACTN</name>
<accession>A0ABV9WIA3</accession>
<dbReference type="RefSeq" id="WP_380128005.1">
    <property type="nucleotide sequence ID" value="NZ_JBHSIU010000122.1"/>
</dbReference>